<dbReference type="InterPro" id="IPR020568">
    <property type="entry name" value="Ribosomal_Su5_D2-typ_SF"/>
</dbReference>
<feature type="domain" description="Exoribonuclease phosphorolytic" evidence="9">
    <location>
        <begin position="20"/>
        <end position="150"/>
    </location>
</feature>
<dbReference type="InterPro" id="IPR027408">
    <property type="entry name" value="PNPase/RNase_PH_dom_sf"/>
</dbReference>
<dbReference type="InterPro" id="IPR001247">
    <property type="entry name" value="ExoRNase_PH_dom1"/>
</dbReference>
<keyword evidence="4" id="KW-0540">Nuclease</keyword>
<keyword evidence="6" id="KW-0271">Exosome</keyword>
<evidence type="ECO:0000259" key="9">
    <source>
        <dbReference type="Pfam" id="PF01138"/>
    </source>
</evidence>
<dbReference type="GO" id="GO:0010467">
    <property type="term" value="P:gene expression"/>
    <property type="evidence" value="ECO:0007669"/>
    <property type="project" value="UniProtKB-ARBA"/>
</dbReference>
<evidence type="ECO:0000313" key="12">
    <source>
        <dbReference type="Proteomes" id="UP000510821"/>
    </source>
</evidence>
<evidence type="ECO:0000256" key="6">
    <source>
        <dbReference type="ARBA" id="ARBA00022835"/>
    </source>
</evidence>
<name>A0A7D5XP96_FERL1</name>
<keyword evidence="5" id="KW-0378">Hydrolase</keyword>
<dbReference type="Gene3D" id="3.30.230.70">
    <property type="entry name" value="GHMP Kinase, N-terminal domain"/>
    <property type="match status" value="1"/>
</dbReference>
<dbReference type="GO" id="GO:0000956">
    <property type="term" value="P:nuclear-transcribed mRNA catabolic process"/>
    <property type="evidence" value="ECO:0007669"/>
    <property type="project" value="UniProtKB-ARBA"/>
</dbReference>
<dbReference type="PANTHER" id="PTHR11953">
    <property type="entry name" value="EXOSOME COMPLEX COMPONENT"/>
    <property type="match status" value="1"/>
</dbReference>
<dbReference type="Proteomes" id="UP000510821">
    <property type="component" value="Chromosome"/>
</dbReference>
<comment type="subcellular location">
    <subcellularLocation>
        <location evidence="1">Cytoplasm</location>
    </subcellularLocation>
</comment>
<dbReference type="GO" id="GO:0016075">
    <property type="term" value="P:rRNA catabolic process"/>
    <property type="evidence" value="ECO:0007669"/>
    <property type="project" value="TreeGrafter"/>
</dbReference>
<evidence type="ECO:0000313" key="11">
    <source>
        <dbReference type="EMBL" id="QLJ52287.1"/>
    </source>
</evidence>
<dbReference type="SUPFAM" id="SSF54211">
    <property type="entry name" value="Ribosomal protein S5 domain 2-like"/>
    <property type="match status" value="1"/>
</dbReference>
<evidence type="ECO:0000256" key="1">
    <source>
        <dbReference type="ARBA" id="ARBA00004496"/>
    </source>
</evidence>
<dbReference type="NCBIfam" id="TIGR02065">
    <property type="entry name" value="ECX1"/>
    <property type="match status" value="1"/>
</dbReference>
<dbReference type="Pfam" id="PF01138">
    <property type="entry name" value="RNase_PH"/>
    <property type="match status" value="1"/>
</dbReference>
<evidence type="ECO:0000259" key="10">
    <source>
        <dbReference type="Pfam" id="PF03725"/>
    </source>
</evidence>
<dbReference type="AlphaFoldDB" id="A0A7D5XP96"/>
<evidence type="ECO:0000256" key="7">
    <source>
        <dbReference type="ARBA" id="ARBA00022839"/>
    </source>
</evidence>
<keyword evidence="3" id="KW-0963">Cytoplasm</keyword>
<dbReference type="InterPro" id="IPR050080">
    <property type="entry name" value="RNase_PH"/>
</dbReference>
<dbReference type="FunFam" id="3.30.230.70:FF:000004">
    <property type="entry name" value="Exosome complex component Rrp41"/>
    <property type="match status" value="1"/>
</dbReference>
<sequence>MEKPKLIIDGKRCDGRAMDELRPLKIQAGFLNKADGSAYVEWGNNKILAAVYGPRECIPRHDASPYRAVIHCRYLMASFSTLDEHGRSGPNRRSIEISKVLKEIFENVVITEKFPKTAIDIFIEVLQADGGTRCAGVIAAAVALADAGIPMRDLPCAVASGKIGNEVAVDFGKLEDNYGDGDMPIAIAPRNGEILLLQLDGMFTKDELRKAVELAYGVLPKINALQVEALRTHYAVKKDELDFRGD</sequence>
<feature type="domain" description="Exoribonuclease phosphorolytic" evidence="10">
    <location>
        <begin position="153"/>
        <end position="216"/>
    </location>
</feature>
<comment type="similarity">
    <text evidence="2">Belongs to the RNase PH family.</text>
</comment>
<dbReference type="PANTHER" id="PTHR11953:SF0">
    <property type="entry name" value="EXOSOME COMPLEX COMPONENT RRP41"/>
    <property type="match status" value="1"/>
</dbReference>
<dbReference type="InterPro" id="IPR011807">
    <property type="entry name" value="Rrp41"/>
</dbReference>
<dbReference type="EMBL" id="CP058998">
    <property type="protein sequence ID" value="QLJ52287.1"/>
    <property type="molecule type" value="Genomic_DNA"/>
</dbReference>
<evidence type="ECO:0000256" key="8">
    <source>
        <dbReference type="ARBA" id="ARBA00062149"/>
    </source>
</evidence>
<keyword evidence="7 11" id="KW-0269">Exonuclease</keyword>
<accession>A0A7D5XP96</accession>
<dbReference type="Pfam" id="PF03725">
    <property type="entry name" value="RNase_PH_C"/>
    <property type="match status" value="1"/>
</dbReference>
<evidence type="ECO:0000256" key="3">
    <source>
        <dbReference type="ARBA" id="ARBA00022490"/>
    </source>
</evidence>
<proteinExistence type="inferred from homology"/>
<protein>
    <submittedName>
        <fullName evidence="11">Exosome complex exonuclease RRP41</fullName>
    </submittedName>
</protein>
<dbReference type="SUPFAM" id="SSF55666">
    <property type="entry name" value="Ribonuclease PH domain 2-like"/>
    <property type="match status" value="1"/>
</dbReference>
<dbReference type="InterPro" id="IPR015847">
    <property type="entry name" value="ExoRNase_PH_dom2"/>
</dbReference>
<dbReference type="InterPro" id="IPR036345">
    <property type="entry name" value="ExoRNase_PH_dom2_sf"/>
</dbReference>
<dbReference type="GO" id="GO:0016896">
    <property type="term" value="F:RNA exonuclease activity, producing 5'-phosphomonoesters"/>
    <property type="evidence" value="ECO:0007669"/>
    <property type="project" value="InterPro"/>
</dbReference>
<evidence type="ECO:0000256" key="5">
    <source>
        <dbReference type="ARBA" id="ARBA00022801"/>
    </source>
</evidence>
<dbReference type="GO" id="GO:0003723">
    <property type="term" value="F:RNA binding"/>
    <property type="evidence" value="ECO:0007669"/>
    <property type="project" value="TreeGrafter"/>
</dbReference>
<reference evidence="12" key="1">
    <citation type="submission" date="2020-07" db="EMBL/GenBank/DDBJ databases">
        <title>Metabolic diversity and evolutionary history of the archaeal phylum ###Micrarchaeota### uncovered from a freshwater lake metagenome.</title>
        <authorList>
            <person name="Kadnikov V.V."/>
            <person name="Savvichev A.S."/>
            <person name="Mardanov A.V."/>
            <person name="Beletsky A.V."/>
            <person name="Chupakov A.V."/>
            <person name="Kokryatskaya N.M."/>
            <person name="Pimenov N.V."/>
            <person name="Ravin N.V."/>
        </authorList>
    </citation>
    <scope>NUCLEOTIDE SEQUENCE [LARGE SCALE GENOMIC DNA]</scope>
</reference>
<comment type="subunit">
    <text evidence="8">Component of the archaeal exosome complex. Forms a hexameric ring-like arrangement composed of 3 Rrp41-Rrp42 heterodimers. The hexameric ring associates with a trimer of Rrp4 and/or Csl4 subunits.</text>
</comment>
<evidence type="ECO:0000256" key="4">
    <source>
        <dbReference type="ARBA" id="ARBA00022722"/>
    </source>
</evidence>
<organism evidence="11 12">
    <name type="scientific">Fermentimicrarchaeum limneticum</name>
    <dbReference type="NCBI Taxonomy" id="2795018"/>
    <lineage>
        <taxon>Archaea</taxon>
        <taxon>Candidatus Micrarchaeota</taxon>
        <taxon>Candidatus Fermentimicrarchaeales</taxon>
        <taxon>Candidatus Fermentimicrarchaeaceae</taxon>
        <taxon>Candidatus Fermentimicrarchaeum</taxon>
    </lineage>
</organism>
<dbReference type="KEGG" id="flt:Sv326_0112"/>
<evidence type="ECO:0000256" key="2">
    <source>
        <dbReference type="ARBA" id="ARBA00006678"/>
    </source>
</evidence>
<dbReference type="GO" id="GO:0000177">
    <property type="term" value="C:cytoplasmic exosome (RNase complex)"/>
    <property type="evidence" value="ECO:0007669"/>
    <property type="project" value="TreeGrafter"/>
</dbReference>
<gene>
    <name evidence="11" type="ORF">Sv326_0112</name>
</gene>